<evidence type="ECO:0000256" key="5">
    <source>
        <dbReference type="ARBA" id="ARBA00023136"/>
    </source>
</evidence>
<dbReference type="InterPro" id="IPR051461">
    <property type="entry name" value="UPF0750_membrane"/>
</dbReference>
<feature type="non-terminal residue" evidence="7">
    <location>
        <position position="163"/>
    </location>
</feature>
<sequence length="163" mass="17121">RHVRDALGTALGTLISASGLAFFLVPNRMNDGGLTGLAVLLHYLMHWPIGPLVFILNVPLLAAVSYFIGLPFVFRTLLGVTMLSVWLAVLPEHPLTHDLLLAALYGGVLSGAGLGVVFRFGGSTGGTDLVARLLRYFTGTSMGAGLLGTDTLIIALTAVFFGL</sequence>
<proteinExistence type="predicted"/>
<dbReference type="GO" id="GO:0005886">
    <property type="term" value="C:plasma membrane"/>
    <property type="evidence" value="ECO:0007669"/>
    <property type="project" value="UniProtKB-SubCell"/>
</dbReference>
<feature type="non-terminal residue" evidence="7">
    <location>
        <position position="1"/>
    </location>
</feature>
<feature type="transmembrane region" description="Helical" evidence="6">
    <location>
        <begin position="37"/>
        <end position="58"/>
    </location>
</feature>
<feature type="transmembrane region" description="Helical" evidence="6">
    <location>
        <begin position="141"/>
        <end position="161"/>
    </location>
</feature>
<keyword evidence="4 6" id="KW-1133">Transmembrane helix</keyword>
<protein>
    <submittedName>
        <fullName evidence="7">Membrane protein containing DUF161</fullName>
    </submittedName>
</protein>
<organism evidence="7">
    <name type="scientific">mine drainage metagenome</name>
    <dbReference type="NCBI Taxonomy" id="410659"/>
    <lineage>
        <taxon>unclassified sequences</taxon>
        <taxon>metagenomes</taxon>
        <taxon>ecological metagenomes</taxon>
    </lineage>
</organism>
<accession>T0ZED7</accession>
<comment type="caution">
    <text evidence="7">The sequence shown here is derived from an EMBL/GenBank/DDBJ whole genome shotgun (WGS) entry which is preliminary data.</text>
</comment>
<dbReference type="Pfam" id="PF02588">
    <property type="entry name" value="YitT_membrane"/>
    <property type="match status" value="1"/>
</dbReference>
<dbReference type="PANTHER" id="PTHR33545:SF5">
    <property type="entry name" value="UPF0750 MEMBRANE PROTEIN YITT"/>
    <property type="match status" value="1"/>
</dbReference>
<dbReference type="InterPro" id="IPR003740">
    <property type="entry name" value="YitT"/>
</dbReference>
<keyword evidence="3 6" id="KW-0812">Transmembrane</keyword>
<evidence type="ECO:0000256" key="1">
    <source>
        <dbReference type="ARBA" id="ARBA00004651"/>
    </source>
</evidence>
<evidence type="ECO:0000256" key="4">
    <source>
        <dbReference type="ARBA" id="ARBA00022989"/>
    </source>
</evidence>
<dbReference type="EMBL" id="AUZX01011654">
    <property type="protein sequence ID" value="EQD42587.1"/>
    <property type="molecule type" value="Genomic_DNA"/>
</dbReference>
<evidence type="ECO:0000313" key="7">
    <source>
        <dbReference type="EMBL" id="EQD42587.1"/>
    </source>
</evidence>
<evidence type="ECO:0000256" key="3">
    <source>
        <dbReference type="ARBA" id="ARBA00022692"/>
    </source>
</evidence>
<keyword evidence="5 6" id="KW-0472">Membrane</keyword>
<evidence type="ECO:0000256" key="2">
    <source>
        <dbReference type="ARBA" id="ARBA00022475"/>
    </source>
</evidence>
<gene>
    <name evidence="7" type="ORF">B1A_15874</name>
</gene>
<feature type="transmembrane region" description="Helical" evidence="6">
    <location>
        <begin position="6"/>
        <end position="25"/>
    </location>
</feature>
<name>T0ZED7_9ZZZZ</name>
<comment type="subcellular location">
    <subcellularLocation>
        <location evidence="1">Cell membrane</location>
        <topology evidence="1">Multi-pass membrane protein</topology>
    </subcellularLocation>
</comment>
<feature type="transmembrane region" description="Helical" evidence="6">
    <location>
        <begin position="64"/>
        <end position="87"/>
    </location>
</feature>
<dbReference type="AlphaFoldDB" id="T0ZED7"/>
<dbReference type="PANTHER" id="PTHR33545">
    <property type="entry name" value="UPF0750 MEMBRANE PROTEIN YITT-RELATED"/>
    <property type="match status" value="1"/>
</dbReference>
<reference evidence="7" key="2">
    <citation type="journal article" date="2014" name="ISME J.">
        <title>Microbial stratification in low pH oxic and suboxic macroscopic growths along an acid mine drainage.</title>
        <authorList>
            <person name="Mendez-Garcia C."/>
            <person name="Mesa V."/>
            <person name="Sprenger R.R."/>
            <person name="Richter M."/>
            <person name="Diez M.S."/>
            <person name="Solano J."/>
            <person name="Bargiela R."/>
            <person name="Golyshina O.V."/>
            <person name="Manteca A."/>
            <person name="Ramos J.L."/>
            <person name="Gallego J.R."/>
            <person name="Llorente I."/>
            <person name="Martins Dos Santos V.A."/>
            <person name="Jensen O.N."/>
            <person name="Pelaez A.I."/>
            <person name="Sanchez J."/>
            <person name="Ferrer M."/>
        </authorList>
    </citation>
    <scope>NUCLEOTIDE SEQUENCE</scope>
</reference>
<feature type="transmembrane region" description="Helical" evidence="6">
    <location>
        <begin position="99"/>
        <end position="121"/>
    </location>
</feature>
<reference evidence="7" key="1">
    <citation type="submission" date="2013-08" db="EMBL/GenBank/DDBJ databases">
        <authorList>
            <person name="Mendez C."/>
            <person name="Richter M."/>
            <person name="Ferrer M."/>
            <person name="Sanchez J."/>
        </authorList>
    </citation>
    <scope>NUCLEOTIDE SEQUENCE</scope>
</reference>
<keyword evidence="2" id="KW-1003">Cell membrane</keyword>
<evidence type="ECO:0000256" key="6">
    <source>
        <dbReference type="SAM" id="Phobius"/>
    </source>
</evidence>